<dbReference type="Gene3D" id="3.40.50.10960">
    <property type="match status" value="1"/>
</dbReference>
<comment type="caution">
    <text evidence="10">The sequence shown here is derived from an EMBL/GenBank/DDBJ whole genome shotgun (WGS) entry which is preliminary data.</text>
</comment>
<dbReference type="GO" id="GO:0005886">
    <property type="term" value="C:plasma membrane"/>
    <property type="evidence" value="ECO:0007669"/>
    <property type="project" value="UniProtKB-SubCell"/>
</dbReference>
<dbReference type="PATRIC" id="fig|263475.3.peg.3945"/>
<reference evidence="11" key="1">
    <citation type="submission" date="2015-08" db="EMBL/GenBank/DDBJ databases">
        <title>Fjat-10028 dsm 16317.</title>
        <authorList>
            <person name="Liu B."/>
            <person name="Wang J."/>
            <person name="Zhu Y."/>
            <person name="Liu G."/>
            <person name="Chen Q."/>
            <person name="Chen Z."/>
            <person name="Lan J."/>
            <person name="Che J."/>
            <person name="Ge C."/>
            <person name="Shi H."/>
            <person name="Pan Z."/>
            <person name="Liu X."/>
        </authorList>
    </citation>
    <scope>NUCLEOTIDE SEQUENCE [LARGE SCALE GENOMIC DNA]</scope>
    <source>
        <strain evidence="11">DSM 16317</strain>
    </source>
</reference>
<keyword evidence="4 8" id="KW-0812">Transmembrane</keyword>
<feature type="transmembrane region" description="Helical" evidence="8">
    <location>
        <begin position="26"/>
        <end position="43"/>
    </location>
</feature>
<evidence type="ECO:0000313" key="10">
    <source>
        <dbReference type="EMBL" id="KOO49368.1"/>
    </source>
</evidence>
<dbReference type="GeneID" id="301137097"/>
<dbReference type="Pfam" id="PF03799">
    <property type="entry name" value="FtsQ_DivIB_C"/>
    <property type="match status" value="1"/>
</dbReference>
<evidence type="ECO:0000256" key="4">
    <source>
        <dbReference type="ARBA" id="ARBA00022692"/>
    </source>
</evidence>
<dbReference type="RefSeq" id="WP_053417536.1">
    <property type="nucleotide sequence ID" value="NZ_LILB01000005.1"/>
</dbReference>
<dbReference type="Proteomes" id="UP000036867">
    <property type="component" value="Unassembled WGS sequence"/>
</dbReference>
<evidence type="ECO:0000259" key="9">
    <source>
        <dbReference type="PROSITE" id="PS51779"/>
    </source>
</evidence>
<keyword evidence="2 8" id="KW-1003">Cell membrane</keyword>
<evidence type="ECO:0000313" key="11">
    <source>
        <dbReference type="Proteomes" id="UP000036867"/>
    </source>
</evidence>
<evidence type="ECO:0000256" key="2">
    <source>
        <dbReference type="ARBA" id="ARBA00022475"/>
    </source>
</evidence>
<protein>
    <recommendedName>
        <fullName evidence="8">Cell division protein DivIB</fullName>
    </recommendedName>
</protein>
<evidence type="ECO:0000256" key="7">
    <source>
        <dbReference type="ARBA" id="ARBA00023306"/>
    </source>
</evidence>
<keyword evidence="6 8" id="KW-0472">Membrane</keyword>
<dbReference type="OrthoDB" id="1819027at2"/>
<dbReference type="EMBL" id="LILB01000005">
    <property type="protein sequence ID" value="KOO49368.1"/>
    <property type="molecule type" value="Genomic_DNA"/>
</dbReference>
<dbReference type="InterPro" id="IPR034746">
    <property type="entry name" value="POTRA"/>
</dbReference>
<evidence type="ECO:0000256" key="3">
    <source>
        <dbReference type="ARBA" id="ARBA00022618"/>
    </source>
</evidence>
<comment type="subcellular location">
    <subcellularLocation>
        <location evidence="8">Cell membrane</location>
        <topology evidence="8">Single-pass type II membrane protein</topology>
    </subcellularLocation>
    <subcellularLocation>
        <location evidence="1">Membrane</location>
    </subcellularLocation>
    <text evidence="8">Localizes to the division septum.</text>
</comment>
<name>A0A0M0LF84_9BACL</name>
<evidence type="ECO:0000256" key="8">
    <source>
        <dbReference type="HAMAP-Rule" id="MF_00912"/>
    </source>
</evidence>
<accession>A0A0M0LF84</accession>
<dbReference type="Gene3D" id="3.10.20.310">
    <property type="entry name" value="membrane protein fhac"/>
    <property type="match status" value="1"/>
</dbReference>
<evidence type="ECO:0000256" key="5">
    <source>
        <dbReference type="ARBA" id="ARBA00022989"/>
    </source>
</evidence>
<evidence type="ECO:0000256" key="1">
    <source>
        <dbReference type="ARBA" id="ARBA00004370"/>
    </source>
</evidence>
<gene>
    <name evidence="8" type="primary">divIB</name>
    <name evidence="10" type="ORF">AMD00_13430</name>
</gene>
<dbReference type="PANTHER" id="PTHR37820:SF1">
    <property type="entry name" value="CELL DIVISION PROTEIN FTSQ"/>
    <property type="match status" value="1"/>
</dbReference>
<dbReference type="STRING" id="263475.AMD00_13430"/>
<dbReference type="PROSITE" id="PS51779">
    <property type="entry name" value="POTRA"/>
    <property type="match status" value="1"/>
</dbReference>
<keyword evidence="3 8" id="KW-0132">Cell division</keyword>
<dbReference type="AlphaFoldDB" id="A0A0M0LF84"/>
<dbReference type="Pfam" id="PF08478">
    <property type="entry name" value="POTRA_1"/>
    <property type="match status" value="1"/>
</dbReference>
<keyword evidence="7 8" id="KW-0131">Cell cycle</keyword>
<keyword evidence="11" id="KW-1185">Reference proteome</keyword>
<comment type="function">
    <text evidence="8">Cell division protein that may be involved in stabilizing or promoting the assembly of the division complex.</text>
</comment>
<evidence type="ECO:0000256" key="6">
    <source>
        <dbReference type="ARBA" id="ARBA00023136"/>
    </source>
</evidence>
<dbReference type="InterPro" id="IPR013685">
    <property type="entry name" value="POTRA_FtsQ_type"/>
</dbReference>
<dbReference type="GO" id="GO:0032153">
    <property type="term" value="C:cell division site"/>
    <property type="evidence" value="ECO:0007669"/>
    <property type="project" value="UniProtKB-UniRule"/>
</dbReference>
<dbReference type="InterPro" id="IPR050487">
    <property type="entry name" value="FtsQ_DivIB"/>
</dbReference>
<proteinExistence type="inferred from homology"/>
<dbReference type="InterPro" id="IPR005548">
    <property type="entry name" value="Cell_div_FtsQ/DivIB_C"/>
</dbReference>
<organism evidence="10 11">
    <name type="scientific">Viridibacillus arvi</name>
    <dbReference type="NCBI Taxonomy" id="263475"/>
    <lineage>
        <taxon>Bacteria</taxon>
        <taxon>Bacillati</taxon>
        <taxon>Bacillota</taxon>
        <taxon>Bacilli</taxon>
        <taxon>Bacillales</taxon>
        <taxon>Caryophanaceae</taxon>
        <taxon>Viridibacillus</taxon>
    </lineage>
</organism>
<dbReference type="HAMAP" id="MF_00912">
    <property type="entry name" value="DivIB"/>
    <property type="match status" value="1"/>
</dbReference>
<feature type="domain" description="POTRA" evidence="9">
    <location>
        <begin position="48"/>
        <end position="116"/>
    </location>
</feature>
<sequence>MEKIIDIEERIPTLRERRKKRTNQRFTILLAIFGIILLALLYFQSSLSHIGEIKVTGGQLKKAEYYTKHSNIRVGDSLWGFKPKNIEETLQKKDWIESVSVERNWLNTVTIKVKEYDKKAFIKNGGQYNLVLQNGVIYSLDEIPRDLNLPILVGFKEDALLLKMIKQLDKVDQELMTLISQVNAVPTKSNPYAVRLFMNDGFEVRATITTLAEKLRYYPSIISQVKKGEKGVIDLEVGSFYRSYSSEYGKPTSKEEVDDQTTGQ</sequence>
<keyword evidence="5 8" id="KW-1133">Transmembrane helix</keyword>
<dbReference type="InterPro" id="IPR026580">
    <property type="entry name" value="DivIB"/>
</dbReference>
<dbReference type="PANTHER" id="PTHR37820">
    <property type="entry name" value="CELL DIVISION PROTEIN DIVIB"/>
    <property type="match status" value="1"/>
</dbReference>
<dbReference type="GO" id="GO:0043093">
    <property type="term" value="P:FtsZ-dependent cytokinesis"/>
    <property type="evidence" value="ECO:0007669"/>
    <property type="project" value="UniProtKB-UniRule"/>
</dbReference>
<comment type="similarity">
    <text evidence="8">Belongs to the FtsQ/DivIB family. DivIB subfamily.</text>
</comment>